<reference evidence="2" key="1">
    <citation type="journal article" date="2019" name="Int. J. Syst. Evol. Microbiol.">
        <title>The Global Catalogue of Microorganisms (GCM) 10K type strain sequencing project: providing services to taxonomists for standard genome sequencing and annotation.</title>
        <authorList>
            <consortium name="The Broad Institute Genomics Platform"/>
            <consortium name="The Broad Institute Genome Sequencing Center for Infectious Disease"/>
            <person name="Wu L."/>
            <person name="Ma J."/>
        </authorList>
    </citation>
    <scope>NUCLEOTIDE SEQUENCE [LARGE SCALE GENOMIC DNA]</scope>
    <source>
        <strain evidence="2">JCM 17460</strain>
    </source>
</reference>
<gene>
    <name evidence="1" type="ORF">GCM10022263_21390</name>
</gene>
<evidence type="ECO:0008006" key="3">
    <source>
        <dbReference type="Google" id="ProtNLM"/>
    </source>
</evidence>
<organism evidence="1 2">
    <name type="scientific">Nocardioides daeguensis</name>
    <dbReference type="NCBI Taxonomy" id="908359"/>
    <lineage>
        <taxon>Bacteria</taxon>
        <taxon>Bacillati</taxon>
        <taxon>Actinomycetota</taxon>
        <taxon>Actinomycetes</taxon>
        <taxon>Propionibacteriales</taxon>
        <taxon>Nocardioidaceae</taxon>
        <taxon>Nocardioides</taxon>
    </lineage>
</organism>
<keyword evidence="2" id="KW-1185">Reference proteome</keyword>
<protein>
    <recommendedName>
        <fullName evidence="3">Type IV toxin-antitoxin system AbiEi family antitoxin domain-containing protein</fullName>
    </recommendedName>
</protein>
<sequence length="319" mass="35037">MDEIENLLDLQDGVIARRQALAAGCTAATLRRRIRRREWAVVHPGVYVSHTGPLTWQQRAWAAVLTQASAALAGRSAVRAHEGTGRQQMDAVPIEIIVPSTSHPAKVAGIVVRRSRRFEETVQRNLHPPRQRYDDAILELADTADDPLRLIAVLADACGGRRTTAERLVARLAATPRMRQRRLIEAVLADVAEGTCSVLERAYLSMVERPHGLPRGERQVAARTADGRRIYCDVVYRGRDPAWVQHVELDGLVFHDSVAQRDRDLERDLDAAVELAGTVRLGYGQVLGRACSTAAKVGLLLQRRGWSGAASTCPECSGS</sequence>
<dbReference type="Proteomes" id="UP001500301">
    <property type="component" value="Unassembled WGS sequence"/>
</dbReference>
<evidence type="ECO:0000313" key="2">
    <source>
        <dbReference type="Proteomes" id="UP001500301"/>
    </source>
</evidence>
<comment type="caution">
    <text evidence="1">The sequence shown here is derived from an EMBL/GenBank/DDBJ whole genome shotgun (WGS) entry which is preliminary data.</text>
</comment>
<dbReference type="EMBL" id="BAABBB010000009">
    <property type="protein sequence ID" value="GAA3532628.1"/>
    <property type="molecule type" value="Genomic_DNA"/>
</dbReference>
<evidence type="ECO:0000313" key="1">
    <source>
        <dbReference type="EMBL" id="GAA3532628.1"/>
    </source>
</evidence>
<accession>A0ABP6VF93</accession>
<proteinExistence type="predicted"/>
<name>A0ABP6VF93_9ACTN</name>
<dbReference type="RefSeq" id="WP_218236186.1">
    <property type="nucleotide sequence ID" value="NZ_BAABBB010000009.1"/>
</dbReference>